<reference evidence="1 2" key="2">
    <citation type="journal article" date="2022" name="Mol. Ecol. Resour.">
        <title>The genomes of chicory, endive, great burdock and yacon provide insights into Asteraceae paleo-polyploidization history and plant inulin production.</title>
        <authorList>
            <person name="Fan W."/>
            <person name="Wang S."/>
            <person name="Wang H."/>
            <person name="Wang A."/>
            <person name="Jiang F."/>
            <person name="Liu H."/>
            <person name="Zhao H."/>
            <person name="Xu D."/>
            <person name="Zhang Y."/>
        </authorList>
    </citation>
    <scope>NUCLEOTIDE SEQUENCE [LARGE SCALE GENOMIC DNA]</scope>
    <source>
        <strain evidence="2">cv. Punajuju</strain>
        <tissue evidence="1">Leaves</tissue>
    </source>
</reference>
<proteinExistence type="predicted"/>
<accession>A0ACB9H5V1</accession>
<keyword evidence="2" id="KW-1185">Reference proteome</keyword>
<reference evidence="2" key="1">
    <citation type="journal article" date="2022" name="Mol. Ecol. Resour.">
        <title>The genomes of chicory, endive, great burdock and yacon provide insights into Asteraceae palaeo-polyploidization history and plant inulin production.</title>
        <authorList>
            <person name="Fan W."/>
            <person name="Wang S."/>
            <person name="Wang H."/>
            <person name="Wang A."/>
            <person name="Jiang F."/>
            <person name="Liu H."/>
            <person name="Zhao H."/>
            <person name="Xu D."/>
            <person name="Zhang Y."/>
        </authorList>
    </citation>
    <scope>NUCLEOTIDE SEQUENCE [LARGE SCALE GENOMIC DNA]</scope>
    <source>
        <strain evidence="2">cv. Punajuju</strain>
    </source>
</reference>
<organism evidence="1 2">
    <name type="scientific">Cichorium intybus</name>
    <name type="common">Chicory</name>
    <dbReference type="NCBI Taxonomy" id="13427"/>
    <lineage>
        <taxon>Eukaryota</taxon>
        <taxon>Viridiplantae</taxon>
        <taxon>Streptophyta</taxon>
        <taxon>Embryophyta</taxon>
        <taxon>Tracheophyta</taxon>
        <taxon>Spermatophyta</taxon>
        <taxon>Magnoliopsida</taxon>
        <taxon>eudicotyledons</taxon>
        <taxon>Gunneridae</taxon>
        <taxon>Pentapetalae</taxon>
        <taxon>asterids</taxon>
        <taxon>campanulids</taxon>
        <taxon>Asterales</taxon>
        <taxon>Asteraceae</taxon>
        <taxon>Cichorioideae</taxon>
        <taxon>Cichorieae</taxon>
        <taxon>Cichoriinae</taxon>
        <taxon>Cichorium</taxon>
    </lineage>
</organism>
<sequence length="258" mass="27917">MNYGPIQMVNSSLITPALKGSNRDLLGGLYYAGEEILSFVKTALLPLVLTPVRVSPHPALCIGTGTRSCSVRVPDLNGHQQAATAPGVFSSGHPYPLLFLERLAIKKTKGVIPPHLAPPSGPKSKNSIFLLVHQSEIKQAQPLTPSSTRTRSEALCRGGGTGISHHIRKRPFIQYGLSALAGRHEQGTYKAFHTNQSSTATRCSTTTTCTCHELDYLKQHSMVMQGVYSACKSLQNGLSYQECFAEAREYGLDPPSID</sequence>
<evidence type="ECO:0000313" key="1">
    <source>
        <dbReference type="EMBL" id="KAI3791129.1"/>
    </source>
</evidence>
<evidence type="ECO:0000313" key="2">
    <source>
        <dbReference type="Proteomes" id="UP001055811"/>
    </source>
</evidence>
<dbReference type="EMBL" id="CM042009">
    <property type="protein sequence ID" value="KAI3791129.1"/>
    <property type="molecule type" value="Genomic_DNA"/>
</dbReference>
<name>A0ACB9H5V1_CICIN</name>
<protein>
    <submittedName>
        <fullName evidence="1">Uncharacterized protein</fullName>
    </submittedName>
</protein>
<dbReference type="Proteomes" id="UP001055811">
    <property type="component" value="Linkage Group LG01"/>
</dbReference>
<gene>
    <name evidence="1" type="ORF">L2E82_04759</name>
</gene>
<comment type="caution">
    <text evidence="1">The sequence shown here is derived from an EMBL/GenBank/DDBJ whole genome shotgun (WGS) entry which is preliminary data.</text>
</comment>